<accession>A0A4V6IN99</accession>
<dbReference type="EMBL" id="LR536451">
    <property type="protein sequence ID" value="VFU16755.1"/>
    <property type="molecule type" value="Genomic_DNA"/>
</dbReference>
<evidence type="ECO:0000313" key="1">
    <source>
        <dbReference type="EMBL" id="VFU16755.1"/>
    </source>
</evidence>
<reference evidence="1 2" key="1">
    <citation type="submission" date="2019-03" db="EMBL/GenBank/DDBJ databases">
        <authorList>
            <person name="Kox A.R. M."/>
        </authorList>
    </citation>
    <scope>NUCLEOTIDE SEQUENCE [LARGE SCALE GENOMIC DNA]</scope>
    <source>
        <strain evidence="1">MTUNDRAET4 annotated genome</strain>
        <plasmid evidence="2">2</plasmid>
    </source>
</reference>
<dbReference type="Proteomes" id="UP000294360">
    <property type="component" value="Plasmid 2"/>
</dbReference>
<organism evidence="1 2">
    <name type="scientific">Methylocella tundrae</name>
    <dbReference type="NCBI Taxonomy" id="227605"/>
    <lineage>
        <taxon>Bacteria</taxon>
        <taxon>Pseudomonadati</taxon>
        <taxon>Pseudomonadota</taxon>
        <taxon>Alphaproteobacteria</taxon>
        <taxon>Hyphomicrobiales</taxon>
        <taxon>Beijerinckiaceae</taxon>
        <taxon>Methylocella</taxon>
    </lineage>
</organism>
<gene>
    <name evidence="1" type="ORF">MTUNDRAET4_0364</name>
</gene>
<geneLocation type="plasmid" evidence="1 2">
    <name>2</name>
</geneLocation>
<protein>
    <submittedName>
        <fullName evidence="1">Uncharacterized protein</fullName>
    </submittedName>
</protein>
<name>A0A4V6IN99_METTU</name>
<dbReference type="KEGG" id="mtun:MTUNDRAET4_0364.1"/>
<keyword evidence="1" id="KW-0614">Plasmid</keyword>
<evidence type="ECO:0000313" key="2">
    <source>
        <dbReference type="Proteomes" id="UP000294360"/>
    </source>
</evidence>
<proteinExistence type="predicted"/>
<dbReference type="AlphaFoldDB" id="A0A4V6IN99"/>
<sequence>MTVPANAKTARSIDMVLVLSSFASRRAEQVVEQGDHLLRFLARQRIIDRLGLAAGPDEVILAQPGKMLRQGGLAEADRLMQHADRLFALVQLAKDHQPMTIGEGLEKGLGVAGPRCEFI</sequence>